<dbReference type="KEGG" id="osu:NT6N_17040"/>
<reference evidence="2" key="1">
    <citation type="submission" date="2024-07" db="EMBL/GenBank/DDBJ databases">
        <title>Complete genome sequence of Verrucomicrobiaceae bacterium NT6N.</title>
        <authorList>
            <person name="Huang C."/>
            <person name="Takami H."/>
            <person name="Hamasaki K."/>
        </authorList>
    </citation>
    <scope>NUCLEOTIDE SEQUENCE</scope>
    <source>
        <strain evidence="2">NT6N</strain>
    </source>
</reference>
<feature type="region of interest" description="Disordered" evidence="1">
    <location>
        <begin position="55"/>
        <end position="89"/>
    </location>
</feature>
<evidence type="ECO:0000256" key="1">
    <source>
        <dbReference type="SAM" id="MobiDB-lite"/>
    </source>
</evidence>
<dbReference type="EMBL" id="AP026866">
    <property type="protein sequence ID" value="BDS06664.1"/>
    <property type="molecule type" value="Genomic_DNA"/>
</dbReference>
<name>A0AAT9FL36_9BACT</name>
<proteinExistence type="predicted"/>
<gene>
    <name evidence="2" type="ORF">NT6N_17040</name>
</gene>
<accession>A0AAT9FL36</accession>
<evidence type="ECO:0008006" key="3">
    <source>
        <dbReference type="Google" id="ProtNLM"/>
    </source>
</evidence>
<organism evidence="2">
    <name type="scientific">Oceaniferula spumae</name>
    <dbReference type="NCBI Taxonomy" id="2979115"/>
    <lineage>
        <taxon>Bacteria</taxon>
        <taxon>Pseudomonadati</taxon>
        <taxon>Verrucomicrobiota</taxon>
        <taxon>Verrucomicrobiia</taxon>
        <taxon>Verrucomicrobiales</taxon>
        <taxon>Verrucomicrobiaceae</taxon>
        <taxon>Oceaniferula</taxon>
    </lineage>
</organism>
<protein>
    <recommendedName>
        <fullName evidence="3">Roadblock/LAMTOR2 domain-containing protein</fullName>
    </recommendedName>
</protein>
<dbReference type="AlphaFoldDB" id="A0AAT9FL36"/>
<feature type="region of interest" description="Disordered" evidence="1">
    <location>
        <begin position="133"/>
        <end position="152"/>
    </location>
</feature>
<evidence type="ECO:0000313" key="2">
    <source>
        <dbReference type="EMBL" id="BDS06664.1"/>
    </source>
</evidence>
<sequence length="373" mass="39951">MDPIQSWLDAKEVRRMAESLMAPAPEVDQAALDAGYGKDFEGFASAKPLAQVAPEQFSNEEAAHAPQHAVEPDFPQENLPEDPSQGVGTTARIVVSHALADAKRLAEGSGMLSNPQVAEPANMDMTEVALNPSTPVADRLSEPTDPDLADDEPFRPLIEEKKSPAPSQGIAFSNSPFQLCQDQSPDDDVPIARQIDDIPTFEDEVKPEPEPELIEPPATEPLVENIETEPKVVLPPAPQKPTPPASGAARGPFLTRLKRFSGLLRERLDARSMFLIDNEGQILIDEVGNAKLVQVARTLANASHTAARQTNGAADVGNLHVKIGASATLEVIPCRSRYGLLILGVVCDAPLGAERVRQVAEYLAKTVDPDGGV</sequence>